<dbReference type="EMBL" id="BQKK01000002">
    <property type="protein sequence ID" value="GJN42671.1"/>
    <property type="molecule type" value="Genomic_DNA"/>
</dbReference>
<evidence type="ECO:0000313" key="2">
    <source>
        <dbReference type="Proteomes" id="UP001054925"/>
    </source>
</evidence>
<evidence type="ECO:0000313" key="1">
    <source>
        <dbReference type="EMBL" id="GJN42671.1"/>
    </source>
</evidence>
<reference evidence="1" key="1">
    <citation type="submission" date="2021-12" db="EMBL/GenBank/DDBJ databases">
        <title>Draft genome sequence of Corynebacterium ammoniagenes strain T-723.</title>
        <authorList>
            <person name="Matsuzawa M."/>
            <person name="Hiratani M."/>
            <person name="Abe I."/>
            <person name="Tsuji Y."/>
            <person name="Nakamura J."/>
        </authorList>
    </citation>
    <scope>NUCLEOTIDE SEQUENCE</scope>
    <source>
        <strain evidence="1">T-723</strain>
    </source>
</reference>
<dbReference type="AlphaFoldDB" id="A0AAV5G5Y5"/>
<organism evidence="1 2">
    <name type="scientific">Corynebacterium ammoniagenes</name>
    <name type="common">Brevibacterium ammoniagenes</name>
    <dbReference type="NCBI Taxonomy" id="1697"/>
    <lineage>
        <taxon>Bacteria</taxon>
        <taxon>Bacillati</taxon>
        <taxon>Actinomycetota</taxon>
        <taxon>Actinomycetes</taxon>
        <taxon>Mycobacteriales</taxon>
        <taxon>Corynebacteriaceae</taxon>
        <taxon>Corynebacterium</taxon>
    </lineage>
</organism>
<dbReference type="Proteomes" id="UP001054925">
    <property type="component" value="Unassembled WGS sequence"/>
</dbReference>
<dbReference type="RefSeq" id="WP_232051059.1">
    <property type="nucleotide sequence ID" value="NZ_BQKK01000002.1"/>
</dbReference>
<evidence type="ECO:0008006" key="3">
    <source>
        <dbReference type="Google" id="ProtNLM"/>
    </source>
</evidence>
<proteinExistence type="predicted"/>
<gene>
    <name evidence="1" type="ORF">CAT723_11500</name>
</gene>
<name>A0AAV5G5Y5_CORAM</name>
<protein>
    <recommendedName>
        <fullName evidence="3">Secreted protein</fullName>
    </recommendedName>
</protein>
<dbReference type="Pfam" id="PF11565">
    <property type="entry name" value="PorB"/>
    <property type="match status" value="1"/>
</dbReference>
<dbReference type="InterPro" id="IPR021114">
    <property type="entry name" value="Porin_PorB/PorC"/>
</dbReference>
<comment type="caution">
    <text evidence="1">The sequence shown here is derived from an EMBL/GenBank/DDBJ whole genome shotgun (WGS) entry which is preliminary data.</text>
</comment>
<accession>A0AAV5G5Y5</accession>
<sequence length="124" mass="12999">MTGASALSLGDLASADKLGTELINNASCSDVRGALDALNAANGGRIYNKETTRNELVQNLRQVTGNTGNPTDLTTLAITKYTGQVADRALDCKIVKPNPALPFGSSEVNTLLNDFGPQIFELSS</sequence>